<dbReference type="AlphaFoldDB" id="A0A0A0BYW3"/>
<sequence length="232" mass="26666">MIDTTFDVRADAGGRDPDSYSPTLRRYHQRLWSKPLPSGALFTLTDQRRHAYLHHHSELGEFFLASDTVVPTLTNRRLGAWGGEIPEAETRAFLRVVYTIGGMMVFPGNRIGGKQTLNGARGFNGRIADRMDLTLECIRRHYLQEASPLDEVLHRYGDFFALFGDFRGYVEFFLLQDMVTANLDEVSFFIPFDDFTTPALPQDLLTYHEYRRRSIAFVEARNRRIAAWDAAH</sequence>
<keyword evidence="2" id="KW-1185">Reference proteome</keyword>
<dbReference type="Pfam" id="PF22507">
    <property type="entry name" value="DUF6994"/>
    <property type="match status" value="1"/>
</dbReference>
<evidence type="ECO:0000313" key="2">
    <source>
        <dbReference type="Proteomes" id="UP000054314"/>
    </source>
</evidence>
<dbReference type="RefSeq" id="WP_035060496.1">
    <property type="nucleotide sequence ID" value="NZ_AXCZ01000085.1"/>
</dbReference>
<dbReference type="InterPro" id="IPR054263">
    <property type="entry name" value="DUF6994"/>
</dbReference>
<evidence type="ECO:0000313" key="1">
    <source>
        <dbReference type="EMBL" id="KGM12882.1"/>
    </source>
</evidence>
<dbReference type="EMBL" id="AXCZ01000085">
    <property type="protein sequence ID" value="KGM12882.1"/>
    <property type="molecule type" value="Genomic_DNA"/>
</dbReference>
<proteinExistence type="predicted"/>
<dbReference type="Proteomes" id="UP000054314">
    <property type="component" value="Unassembled WGS sequence"/>
</dbReference>
<organism evidence="1 2">
    <name type="scientific">Cellulomonas bogoriensis 69B4 = DSM 16987</name>
    <dbReference type="NCBI Taxonomy" id="1386082"/>
    <lineage>
        <taxon>Bacteria</taxon>
        <taxon>Bacillati</taxon>
        <taxon>Actinomycetota</taxon>
        <taxon>Actinomycetes</taxon>
        <taxon>Micrococcales</taxon>
        <taxon>Cellulomonadaceae</taxon>
        <taxon>Cellulomonas</taxon>
    </lineage>
</organism>
<protein>
    <submittedName>
        <fullName evidence="1">Uncharacterized protein</fullName>
    </submittedName>
</protein>
<name>A0A0A0BYW3_9CELL</name>
<reference evidence="1 2" key="1">
    <citation type="submission" date="2013-08" db="EMBL/GenBank/DDBJ databases">
        <title>Genome sequencing of Cellulomonas bogoriensis 69B4.</title>
        <authorList>
            <person name="Chen F."/>
            <person name="Li Y."/>
            <person name="Wang G."/>
        </authorList>
    </citation>
    <scope>NUCLEOTIDE SEQUENCE [LARGE SCALE GENOMIC DNA]</scope>
    <source>
        <strain evidence="1 2">69B4</strain>
    </source>
</reference>
<comment type="caution">
    <text evidence="1">The sequence shown here is derived from an EMBL/GenBank/DDBJ whole genome shotgun (WGS) entry which is preliminary data.</text>
</comment>
<accession>A0A0A0BYW3</accession>
<dbReference type="OrthoDB" id="1664004at2"/>
<gene>
    <name evidence="1" type="ORF">N869_01025</name>
</gene>